<sequence>MVGLVLYFGFLIGSGLTLILIICGVAAAIRYGRHSRAELLRAGAILALGVAVGVYTWGMGHVLLAVMNAEDGGTGSSPLLPCRGEAAPEMVSQVVDYRVGWVPLRFQCLPADGGSYTTSAVPWYVNPVAWTFGVAGVAGLVAPAVSARRSSRPAGKAGTRSTD</sequence>
<keyword evidence="3" id="KW-1185">Reference proteome</keyword>
<keyword evidence="1" id="KW-1133">Transmembrane helix</keyword>
<feature type="transmembrane region" description="Helical" evidence="1">
    <location>
        <begin position="128"/>
        <end position="147"/>
    </location>
</feature>
<gene>
    <name evidence="2" type="ordered locus">Tcur_2530</name>
</gene>
<organism evidence="2 3">
    <name type="scientific">Thermomonospora curvata (strain ATCC 19995 / DSM 43183 / JCM 3096 / KCTC 9072 / NBRC 15933 / NCIMB 10081 / Henssen B9)</name>
    <dbReference type="NCBI Taxonomy" id="471852"/>
    <lineage>
        <taxon>Bacteria</taxon>
        <taxon>Bacillati</taxon>
        <taxon>Actinomycetota</taxon>
        <taxon>Actinomycetes</taxon>
        <taxon>Streptosporangiales</taxon>
        <taxon>Thermomonosporaceae</taxon>
        <taxon>Thermomonospora</taxon>
    </lineage>
</organism>
<accession>D1A4S2</accession>
<feature type="transmembrane region" description="Helical" evidence="1">
    <location>
        <begin position="6"/>
        <end position="27"/>
    </location>
</feature>
<dbReference type="eggNOG" id="ENOG5034BBF">
    <property type="taxonomic scope" value="Bacteria"/>
</dbReference>
<reference evidence="2 3" key="1">
    <citation type="journal article" date="2011" name="Stand. Genomic Sci.">
        <title>Complete genome sequence of Thermomonospora curvata type strain (B9).</title>
        <authorList>
            <person name="Chertkov O."/>
            <person name="Sikorski J."/>
            <person name="Nolan M."/>
            <person name="Lapidus A."/>
            <person name="Lucas S."/>
            <person name="Del Rio T.G."/>
            <person name="Tice H."/>
            <person name="Cheng J.F."/>
            <person name="Goodwin L."/>
            <person name="Pitluck S."/>
            <person name="Liolios K."/>
            <person name="Ivanova N."/>
            <person name="Mavromatis K."/>
            <person name="Mikhailova N."/>
            <person name="Ovchinnikova G."/>
            <person name="Pati A."/>
            <person name="Chen A."/>
            <person name="Palaniappan K."/>
            <person name="Djao O.D."/>
            <person name="Land M."/>
            <person name="Hauser L."/>
            <person name="Chang Y.J."/>
            <person name="Jeffries C.D."/>
            <person name="Brettin T."/>
            <person name="Han C."/>
            <person name="Detter J.C."/>
            <person name="Rohde M."/>
            <person name="Goker M."/>
            <person name="Woyke T."/>
            <person name="Bristow J."/>
            <person name="Eisen J.A."/>
            <person name="Markowitz V."/>
            <person name="Hugenholtz P."/>
            <person name="Klenk H.P."/>
            <person name="Kyrpides N.C."/>
        </authorList>
    </citation>
    <scope>NUCLEOTIDE SEQUENCE [LARGE SCALE GENOMIC DNA]</scope>
    <source>
        <strain evidence="3">ATCC 19995 / DSM 43183 / JCM 3096 / KCTC 9072 / NBRC 15933 / NCIMB 10081 / Henssen B9</strain>
    </source>
</reference>
<dbReference type="RefSeq" id="WP_012852875.1">
    <property type="nucleotide sequence ID" value="NC_013510.1"/>
</dbReference>
<name>D1A4S2_THECD</name>
<dbReference type="EMBL" id="CP001738">
    <property type="protein sequence ID" value="ACY98091.1"/>
    <property type="molecule type" value="Genomic_DNA"/>
</dbReference>
<dbReference type="HOGENOM" id="CLU_102961_0_0_11"/>
<dbReference type="Proteomes" id="UP000001918">
    <property type="component" value="Chromosome"/>
</dbReference>
<protein>
    <submittedName>
        <fullName evidence="2">Uncharacterized protein</fullName>
    </submittedName>
</protein>
<dbReference type="KEGG" id="tcu:Tcur_2530"/>
<dbReference type="OrthoDB" id="3483677at2"/>
<evidence type="ECO:0000313" key="3">
    <source>
        <dbReference type="Proteomes" id="UP000001918"/>
    </source>
</evidence>
<evidence type="ECO:0000313" key="2">
    <source>
        <dbReference type="EMBL" id="ACY98091.1"/>
    </source>
</evidence>
<evidence type="ECO:0000256" key="1">
    <source>
        <dbReference type="SAM" id="Phobius"/>
    </source>
</evidence>
<feature type="transmembrane region" description="Helical" evidence="1">
    <location>
        <begin position="39"/>
        <end position="58"/>
    </location>
</feature>
<keyword evidence="1" id="KW-0812">Transmembrane</keyword>
<proteinExistence type="predicted"/>
<keyword evidence="1" id="KW-0472">Membrane</keyword>
<dbReference type="AlphaFoldDB" id="D1A4S2"/>